<dbReference type="InterPro" id="IPR036866">
    <property type="entry name" value="RibonucZ/Hydroxyglut_hydro"/>
</dbReference>
<dbReference type="SMART" id="SM00849">
    <property type="entry name" value="Lactamase_B"/>
    <property type="match status" value="1"/>
</dbReference>
<gene>
    <name evidence="6" type="ORF">BECKFW1821C_GA0114237_106311</name>
</gene>
<dbReference type="PROSITE" id="PS00201">
    <property type="entry name" value="FLAVODOXIN"/>
    <property type="match status" value="1"/>
</dbReference>
<organism evidence="6">
    <name type="scientific">Candidatus Kentrum sp. FW</name>
    <dbReference type="NCBI Taxonomy" id="2126338"/>
    <lineage>
        <taxon>Bacteria</taxon>
        <taxon>Pseudomonadati</taxon>
        <taxon>Pseudomonadota</taxon>
        <taxon>Gammaproteobacteria</taxon>
        <taxon>Candidatus Kentrum</taxon>
    </lineage>
</organism>
<sequence>MNTAIDVSTHRNAVTFADGVHWIGALDPKLRSFDIIMNTANGTTYNAYLVEGSEGLVVIDTVKESFSEEFFARLESVADYRRIRFIVLSHLEPDHTGALPELMRRAPQAKLYISQRATSLLKALLKSSVESIEYTAVGTGDEIDLGDRTLRFLNTPFLHWPDTQCTYLAEKGVLFSGDIFGCHYCDRRLFNDLAGDFDFSFDYYHAHIMRPFKAHLLEALELIEPLEPECIAPAHGPILRERPGRYIDRYWTLSGDRISGEEIPGERALVIFYVSAYGNTARMAEEIGAGAGSVEGIKVSLYDIEGSEIDPFVDLIEAADALLLGSPTINGDAVKPLWDLLSSLAVINIKGKLGAAFGSYGWTGEAVRLIEDRLRGLKMRVLREGLRIRLIPTEEELEACRAFGRDIARELGRIDKV</sequence>
<dbReference type="InterPro" id="IPR016440">
    <property type="entry name" value="Rubredoxin-O_OxRdtase"/>
</dbReference>
<dbReference type="PANTHER" id="PTHR43717:SF1">
    <property type="entry name" value="ANAEROBIC NITRIC OXIDE REDUCTASE FLAVORUBREDOXIN"/>
    <property type="match status" value="1"/>
</dbReference>
<name>A0A450TYD7_9GAMM</name>
<dbReference type="InterPro" id="IPR008254">
    <property type="entry name" value="Flavodoxin/NO_synth"/>
</dbReference>
<dbReference type="Pfam" id="PF00258">
    <property type="entry name" value="Flavodoxin_1"/>
    <property type="match status" value="1"/>
</dbReference>
<comment type="cofactor">
    <cofactor evidence="1">
        <name>FMN</name>
        <dbReference type="ChEBI" id="CHEBI:58210"/>
    </cofactor>
</comment>
<dbReference type="GO" id="GO:0010181">
    <property type="term" value="F:FMN binding"/>
    <property type="evidence" value="ECO:0007669"/>
    <property type="project" value="InterPro"/>
</dbReference>
<keyword evidence="3" id="KW-0285">Flavoprotein</keyword>
<dbReference type="InterPro" id="IPR045761">
    <property type="entry name" value="ODP_dom"/>
</dbReference>
<evidence type="ECO:0000259" key="5">
    <source>
        <dbReference type="PROSITE" id="PS50902"/>
    </source>
</evidence>
<dbReference type="PANTHER" id="PTHR43717">
    <property type="entry name" value="ANAEROBIC NITRIC OXIDE REDUCTASE FLAVORUBREDOXIN"/>
    <property type="match status" value="1"/>
</dbReference>
<dbReference type="CDD" id="cd07709">
    <property type="entry name" value="flavodiiron_proteins_MBL-fold"/>
    <property type="match status" value="1"/>
</dbReference>
<dbReference type="GO" id="GO:0046872">
    <property type="term" value="F:metal ion binding"/>
    <property type="evidence" value="ECO:0007669"/>
    <property type="project" value="InterPro"/>
</dbReference>
<dbReference type="InterPro" id="IPR001226">
    <property type="entry name" value="Flavodoxin_CS"/>
</dbReference>
<evidence type="ECO:0000256" key="4">
    <source>
        <dbReference type="ARBA" id="ARBA00022643"/>
    </source>
</evidence>
<evidence type="ECO:0000256" key="2">
    <source>
        <dbReference type="ARBA" id="ARBA00007121"/>
    </source>
</evidence>
<evidence type="ECO:0000256" key="3">
    <source>
        <dbReference type="ARBA" id="ARBA00022630"/>
    </source>
</evidence>
<dbReference type="GO" id="GO:0009055">
    <property type="term" value="F:electron transfer activity"/>
    <property type="evidence" value="ECO:0007669"/>
    <property type="project" value="InterPro"/>
</dbReference>
<dbReference type="Gene3D" id="3.40.50.360">
    <property type="match status" value="1"/>
</dbReference>
<dbReference type="InterPro" id="IPR029039">
    <property type="entry name" value="Flavoprotein-like_sf"/>
</dbReference>
<dbReference type="AlphaFoldDB" id="A0A450TYD7"/>
<dbReference type="SUPFAM" id="SSF56281">
    <property type="entry name" value="Metallo-hydrolase/oxidoreductase"/>
    <property type="match status" value="1"/>
</dbReference>
<evidence type="ECO:0000256" key="1">
    <source>
        <dbReference type="ARBA" id="ARBA00001917"/>
    </source>
</evidence>
<dbReference type="Gene3D" id="3.60.15.10">
    <property type="entry name" value="Ribonuclease Z/Hydroxyacylglutathione hydrolase-like"/>
    <property type="match status" value="1"/>
</dbReference>
<evidence type="ECO:0000313" key="6">
    <source>
        <dbReference type="EMBL" id="VFJ74510.1"/>
    </source>
</evidence>
<feature type="domain" description="Flavodoxin-like" evidence="5">
    <location>
        <begin position="269"/>
        <end position="408"/>
    </location>
</feature>
<comment type="similarity">
    <text evidence="2">In the N-terminal section; belongs to the zinc metallo-hydrolase group 3 family.</text>
</comment>
<accession>A0A450TYD7</accession>
<dbReference type="SUPFAM" id="SSF52218">
    <property type="entry name" value="Flavoproteins"/>
    <property type="match status" value="1"/>
</dbReference>
<dbReference type="Pfam" id="PF19583">
    <property type="entry name" value="ODP"/>
    <property type="match status" value="1"/>
</dbReference>
<keyword evidence="4" id="KW-0288">FMN</keyword>
<dbReference type="InterPro" id="IPR001279">
    <property type="entry name" value="Metallo-B-lactamas"/>
</dbReference>
<dbReference type="PROSITE" id="PS50902">
    <property type="entry name" value="FLAVODOXIN_LIKE"/>
    <property type="match status" value="1"/>
</dbReference>
<protein>
    <submittedName>
        <fullName evidence="6">Flavorubredoxin</fullName>
    </submittedName>
</protein>
<dbReference type="EMBL" id="CAADFE010000063">
    <property type="protein sequence ID" value="VFJ74510.1"/>
    <property type="molecule type" value="Genomic_DNA"/>
</dbReference>
<dbReference type="GO" id="GO:0016491">
    <property type="term" value="F:oxidoreductase activity"/>
    <property type="evidence" value="ECO:0007669"/>
    <property type="project" value="InterPro"/>
</dbReference>
<proteinExistence type="inferred from homology"/>
<reference evidence="6" key="1">
    <citation type="submission" date="2019-02" db="EMBL/GenBank/DDBJ databases">
        <authorList>
            <person name="Gruber-Vodicka R. H."/>
            <person name="Seah K. B. B."/>
        </authorList>
    </citation>
    <scope>NUCLEOTIDE SEQUENCE</scope>
    <source>
        <strain evidence="6">BECK_BZ131</strain>
    </source>
</reference>
<dbReference type="PIRSF" id="PIRSF005243">
    <property type="entry name" value="ROO"/>
    <property type="match status" value="1"/>
</dbReference>